<dbReference type="Gene3D" id="1.10.10.1850">
    <property type="entry name" value="Sporulation protein-like"/>
    <property type="match status" value="1"/>
</dbReference>
<proteinExistence type="predicted"/>
<name>A0A644VH34_9ZZZZ</name>
<dbReference type="Pfam" id="PF14203">
    <property type="entry name" value="TTRAP"/>
    <property type="match status" value="1"/>
</dbReference>
<accession>A0A644VH34</accession>
<evidence type="ECO:0000313" key="1">
    <source>
        <dbReference type="EMBL" id="MPL90694.1"/>
    </source>
</evidence>
<dbReference type="InterPro" id="IPR025468">
    <property type="entry name" value="TTRAP"/>
</dbReference>
<reference evidence="1" key="1">
    <citation type="submission" date="2019-08" db="EMBL/GenBank/DDBJ databases">
        <authorList>
            <person name="Kucharzyk K."/>
            <person name="Murdoch R.W."/>
            <person name="Higgins S."/>
            <person name="Loffler F."/>
        </authorList>
    </citation>
    <scope>NUCLEOTIDE SEQUENCE</scope>
</reference>
<dbReference type="EMBL" id="VSSQ01000310">
    <property type="protein sequence ID" value="MPL90694.1"/>
    <property type="molecule type" value="Genomic_DNA"/>
</dbReference>
<dbReference type="InterPro" id="IPR041965">
    <property type="entry name" value="TTRAP_sf"/>
</dbReference>
<comment type="caution">
    <text evidence="1">The sequence shown here is derived from an EMBL/GenBank/DDBJ whole genome shotgun (WGS) entry which is preliminary data.</text>
</comment>
<protein>
    <recommendedName>
        <fullName evidence="2">Tranposon-transfer assisting protein</fullName>
    </recommendedName>
</protein>
<dbReference type="AlphaFoldDB" id="A0A644VH34"/>
<gene>
    <name evidence="1" type="ORF">SDC9_36749</name>
</gene>
<evidence type="ECO:0008006" key="2">
    <source>
        <dbReference type="Google" id="ProtNLM"/>
    </source>
</evidence>
<organism evidence="1">
    <name type="scientific">bioreactor metagenome</name>
    <dbReference type="NCBI Taxonomy" id="1076179"/>
    <lineage>
        <taxon>unclassified sequences</taxon>
        <taxon>metagenomes</taxon>
        <taxon>ecological metagenomes</taxon>
    </lineage>
</organism>
<sequence>MNDFTVEEINLICIFDTSNRVKLLAEMKSLPLNDLDDEMQELLYRVVCKLEKMSNEEFSRCDFAPTEFMDERSE</sequence>